<dbReference type="InterPro" id="IPR020834">
    <property type="entry name" value="LipOase_CS"/>
</dbReference>
<evidence type="ECO:0000256" key="1">
    <source>
        <dbReference type="ARBA" id="ARBA00022723"/>
    </source>
</evidence>
<dbReference type="KEGG" id="spu:764400"/>
<keyword evidence="4" id="KW-0443">Lipid metabolism</keyword>
<feature type="domain" description="PLAT" evidence="6">
    <location>
        <begin position="8"/>
        <end position="128"/>
    </location>
</feature>
<dbReference type="OMA" id="PPVNITC"/>
<sequence length="671" mass="76829">MWNLFSKKNFTVYVKTGDRLGMGTDDTISVVLQDENGLRSGKCQLDNLLSNDFESGRLDSFQIAIEDGDFGDPVYLELHRDKFGFHDDEWYCEFVRVLSEKTNQVHMFPIHRWVRAGCPIRVKEDDAVLPQDDENVIQRQEELQRKRDMYVPAFKEATGMIMMASLPKDEMFSFSDQFDLKALKMRLKLEHKLIGFTTERWESLEDLGNVYKPPHFPIPSVMENWKSDKEFGNQRLTGCNPAMIRLCTKIPPNFAVDEKDVEPLLEGLTVSEAIKKKRLFIIDLKVLKDLPCTDGRKITAPIALFFVNKDKYLMPVAIQLYQDQDPNNPVFYPTDPEYTWLLAKCYFNLGEAAVHESGTHLGFTHLIGEIIVIAAHRSLSPSHPIFRLLAPHFLRLLPINYRGMTPLLGQGGFIDLNMTIGAIGMADIIKRLFSTWRLDIEGSLPTDLLVRGVSDPEVLPNYHYRDDALLLREAISDYVKEVVDHHYDLPGKIAADHELQEWIRFMGTKPKFEGEVIGHIKGLPNDGHFKTAEEITTVVTDCIFIFSAGHAAVNFGQYNNYGFPPAYPGWMNGSPPQDKTPLTEADIIQNLPNKDQTLDIMVFTKILSTRNSKPLGDFEVQYMHGATYQKALKKFRAELKRIGDIIDKRNETREEKYIWLHPREVPNSISI</sequence>
<dbReference type="GO" id="GO:0046872">
    <property type="term" value="F:metal ion binding"/>
    <property type="evidence" value="ECO:0007669"/>
    <property type="project" value="UniProtKB-KW"/>
</dbReference>
<dbReference type="SUPFAM" id="SSF48484">
    <property type="entry name" value="Lipoxigenase"/>
    <property type="match status" value="1"/>
</dbReference>
<dbReference type="InterPro" id="IPR036392">
    <property type="entry name" value="PLAT/LH2_dom_sf"/>
</dbReference>
<dbReference type="SUPFAM" id="SSF49723">
    <property type="entry name" value="Lipase/lipooxygenase domain (PLAT/LH2 domain)"/>
    <property type="match status" value="1"/>
</dbReference>
<dbReference type="Pfam" id="PF01477">
    <property type="entry name" value="PLAT"/>
    <property type="match status" value="1"/>
</dbReference>
<evidence type="ECO:0000256" key="5">
    <source>
        <dbReference type="PROSITE-ProRule" id="PRU00152"/>
    </source>
</evidence>
<dbReference type="InterPro" id="IPR000907">
    <property type="entry name" value="LipOase"/>
</dbReference>
<proteinExistence type="predicted"/>
<evidence type="ECO:0000313" key="9">
    <source>
        <dbReference type="Proteomes" id="UP000007110"/>
    </source>
</evidence>
<dbReference type="Gene3D" id="3.10.450.60">
    <property type="match status" value="1"/>
</dbReference>
<dbReference type="PANTHER" id="PTHR11771">
    <property type="entry name" value="LIPOXYGENASE"/>
    <property type="match status" value="1"/>
</dbReference>
<dbReference type="CDD" id="cd00113">
    <property type="entry name" value="PLAT"/>
    <property type="match status" value="1"/>
</dbReference>
<dbReference type="InParanoid" id="A0A7M7G1G7"/>
<evidence type="ECO:0000259" key="7">
    <source>
        <dbReference type="PROSITE" id="PS51393"/>
    </source>
</evidence>
<dbReference type="GO" id="GO:0034440">
    <property type="term" value="P:lipid oxidation"/>
    <property type="evidence" value="ECO:0007669"/>
    <property type="project" value="InterPro"/>
</dbReference>
<dbReference type="Pfam" id="PF00305">
    <property type="entry name" value="Lipoxygenase"/>
    <property type="match status" value="1"/>
</dbReference>
<dbReference type="FunCoup" id="A0A7M7G1G7">
    <property type="interactions" value="100"/>
</dbReference>
<reference evidence="8" key="2">
    <citation type="submission" date="2021-01" db="UniProtKB">
        <authorList>
            <consortium name="EnsemblMetazoa"/>
        </authorList>
    </citation>
    <scope>IDENTIFICATION</scope>
</reference>
<reference evidence="9" key="1">
    <citation type="submission" date="2015-02" db="EMBL/GenBank/DDBJ databases">
        <title>Genome sequencing for Strongylocentrotus purpuratus.</title>
        <authorList>
            <person name="Murali S."/>
            <person name="Liu Y."/>
            <person name="Vee V."/>
            <person name="English A."/>
            <person name="Wang M."/>
            <person name="Skinner E."/>
            <person name="Han Y."/>
            <person name="Muzny D.M."/>
            <person name="Worley K.C."/>
            <person name="Gibbs R.A."/>
        </authorList>
    </citation>
    <scope>NUCLEOTIDE SEQUENCE</scope>
</reference>
<protein>
    <submittedName>
        <fullName evidence="8">Uncharacterized protein</fullName>
    </submittedName>
</protein>
<dbReference type="GeneID" id="764400"/>
<dbReference type="EnsemblMetazoa" id="XM_001200684">
    <property type="protein sequence ID" value="XP_001200684"/>
    <property type="gene ID" value="LOC764400"/>
</dbReference>
<accession>A0A7M7G1G7</accession>
<dbReference type="RefSeq" id="XP_001200684.3">
    <property type="nucleotide sequence ID" value="XM_001200684.4"/>
</dbReference>
<evidence type="ECO:0000256" key="2">
    <source>
        <dbReference type="ARBA" id="ARBA00022964"/>
    </source>
</evidence>
<dbReference type="PRINTS" id="PR00087">
    <property type="entry name" value="LIPOXYGENASE"/>
</dbReference>
<dbReference type="Proteomes" id="UP000007110">
    <property type="component" value="Unassembled WGS sequence"/>
</dbReference>
<dbReference type="GO" id="GO:0016702">
    <property type="term" value="F:oxidoreductase activity, acting on single donors with incorporation of molecular oxygen, incorporation of two atoms of oxygen"/>
    <property type="evidence" value="ECO:0007669"/>
    <property type="project" value="InterPro"/>
</dbReference>
<evidence type="ECO:0000256" key="3">
    <source>
        <dbReference type="ARBA" id="ARBA00023002"/>
    </source>
</evidence>
<evidence type="ECO:0000256" key="4">
    <source>
        <dbReference type="ARBA" id="ARBA00023098"/>
    </source>
</evidence>
<dbReference type="AlphaFoldDB" id="A0A7M7G1G7"/>
<dbReference type="InterPro" id="IPR001024">
    <property type="entry name" value="PLAT/LH2_dom"/>
</dbReference>
<feature type="domain" description="Lipoxygenase" evidence="7">
    <location>
        <begin position="127"/>
        <end position="671"/>
    </location>
</feature>
<name>A0A7M7G1G7_STRPU</name>
<dbReference type="Gene3D" id="2.40.180.10">
    <property type="entry name" value="Catalase core domain"/>
    <property type="match status" value="1"/>
</dbReference>
<dbReference type="InterPro" id="IPR013819">
    <property type="entry name" value="LipOase_C"/>
</dbReference>
<dbReference type="SMART" id="SM00308">
    <property type="entry name" value="LH2"/>
    <property type="match status" value="1"/>
</dbReference>
<keyword evidence="1" id="KW-0479">Metal-binding</keyword>
<evidence type="ECO:0000313" key="8">
    <source>
        <dbReference type="EnsemblMetazoa" id="XP_001200684"/>
    </source>
</evidence>
<keyword evidence="9" id="KW-1185">Reference proteome</keyword>
<organism evidence="8 9">
    <name type="scientific">Strongylocentrotus purpuratus</name>
    <name type="common">Purple sea urchin</name>
    <dbReference type="NCBI Taxonomy" id="7668"/>
    <lineage>
        <taxon>Eukaryota</taxon>
        <taxon>Metazoa</taxon>
        <taxon>Echinodermata</taxon>
        <taxon>Eleutherozoa</taxon>
        <taxon>Echinozoa</taxon>
        <taxon>Echinoidea</taxon>
        <taxon>Euechinoidea</taxon>
        <taxon>Echinacea</taxon>
        <taxon>Camarodonta</taxon>
        <taxon>Echinidea</taxon>
        <taxon>Strongylocentrotidae</taxon>
        <taxon>Strongylocentrotus</taxon>
    </lineage>
</organism>
<keyword evidence="3" id="KW-0560">Oxidoreductase</keyword>
<dbReference type="PROSITE" id="PS50095">
    <property type="entry name" value="PLAT"/>
    <property type="match status" value="1"/>
</dbReference>
<comment type="caution">
    <text evidence="5">Lacks conserved residue(s) required for the propagation of feature annotation.</text>
</comment>
<evidence type="ECO:0000259" key="6">
    <source>
        <dbReference type="PROSITE" id="PS50095"/>
    </source>
</evidence>
<dbReference type="InterPro" id="IPR036226">
    <property type="entry name" value="LipOase_C_sf"/>
</dbReference>
<dbReference type="PROSITE" id="PS00081">
    <property type="entry name" value="LIPOXYGENASE_2"/>
    <property type="match status" value="1"/>
</dbReference>
<keyword evidence="2" id="KW-0223">Dioxygenase</keyword>
<dbReference type="OrthoDB" id="407298at2759"/>
<dbReference type="PROSITE" id="PS51393">
    <property type="entry name" value="LIPOXYGENASE_3"/>
    <property type="match status" value="1"/>
</dbReference>
<dbReference type="Gene3D" id="1.20.245.10">
    <property type="entry name" value="Lipoxygenase-1, Domain 5"/>
    <property type="match status" value="1"/>
</dbReference>